<comment type="caution">
    <text evidence="3">The sequence shown here is derived from an EMBL/GenBank/DDBJ whole genome shotgun (WGS) entry which is preliminary data.</text>
</comment>
<dbReference type="Pfam" id="PF13560">
    <property type="entry name" value="HTH_31"/>
    <property type="match status" value="1"/>
</dbReference>
<organism evidence="3 4">
    <name type="scientific">Streptomyces siamensis</name>
    <dbReference type="NCBI Taxonomy" id="1274986"/>
    <lineage>
        <taxon>Bacteria</taxon>
        <taxon>Bacillati</taxon>
        <taxon>Actinomycetota</taxon>
        <taxon>Actinomycetes</taxon>
        <taxon>Kitasatosporales</taxon>
        <taxon>Streptomycetaceae</taxon>
        <taxon>Streptomyces</taxon>
    </lineage>
</organism>
<gene>
    <name evidence="3" type="ORF">GCM10023335_12760</name>
</gene>
<dbReference type="RefSeq" id="WP_345642509.1">
    <property type="nucleotide sequence ID" value="NZ_BAABKB010000002.1"/>
</dbReference>
<keyword evidence="1" id="KW-0175">Coiled coil</keyword>
<name>A0ABP9IJ95_9ACTN</name>
<dbReference type="InterPro" id="IPR010982">
    <property type="entry name" value="Lambda_DNA-bd_dom_sf"/>
</dbReference>
<dbReference type="Gene3D" id="1.10.260.40">
    <property type="entry name" value="lambda repressor-like DNA-binding domains"/>
    <property type="match status" value="1"/>
</dbReference>
<dbReference type="SUPFAM" id="SSF47413">
    <property type="entry name" value="lambda repressor-like DNA-binding domains"/>
    <property type="match status" value="1"/>
</dbReference>
<keyword evidence="4" id="KW-1185">Reference proteome</keyword>
<sequence length="357" mass="39673">MTQPPAPDWSTRLALSVAREVRRHRQAQGLSAQQLADRCAQIGMPIQRSVLANLESGRRTTVTIAEVLVLAHALNVPPGVLLFPVGHDQSAEVLPDSWIEPFAAVEWLAGRTFFSHDASDDFFDTPLGMTRIHQDAANNLRRAIQAKEQAMHEFSRLTVRHEKDQSTYDALQAESERVRERLNEIAHAAKNGEEYDFNESEQLAERHRMLVKQADGVAEAAATLRYAQQRLTSAESRVSSAEAALNEIRQKIKGQGSVPPLLPRKLLYIDPESPAHEDWPAKRADSSDVAAQGVLVEADISASGEVTSGEQVDMIIAASGAEKERIRELLDELAPRLSETINEAVEEAFRRREQKEK</sequence>
<reference evidence="4" key="1">
    <citation type="journal article" date="2019" name="Int. J. Syst. Evol. Microbiol.">
        <title>The Global Catalogue of Microorganisms (GCM) 10K type strain sequencing project: providing services to taxonomists for standard genome sequencing and annotation.</title>
        <authorList>
            <consortium name="The Broad Institute Genomics Platform"/>
            <consortium name="The Broad Institute Genome Sequencing Center for Infectious Disease"/>
            <person name="Wu L."/>
            <person name="Ma J."/>
        </authorList>
    </citation>
    <scope>NUCLEOTIDE SEQUENCE [LARGE SCALE GENOMIC DNA]</scope>
    <source>
        <strain evidence="4">JCM 18409</strain>
    </source>
</reference>
<protein>
    <recommendedName>
        <fullName evidence="2">HTH cro/C1-type domain-containing protein</fullName>
    </recommendedName>
</protein>
<dbReference type="InterPro" id="IPR001387">
    <property type="entry name" value="Cro/C1-type_HTH"/>
</dbReference>
<dbReference type="SMART" id="SM00530">
    <property type="entry name" value="HTH_XRE"/>
    <property type="match status" value="1"/>
</dbReference>
<evidence type="ECO:0000259" key="2">
    <source>
        <dbReference type="PROSITE" id="PS50943"/>
    </source>
</evidence>
<accession>A0ABP9IJ95</accession>
<feature type="coiled-coil region" evidence="1">
    <location>
        <begin position="133"/>
        <end position="188"/>
    </location>
</feature>
<evidence type="ECO:0000313" key="4">
    <source>
        <dbReference type="Proteomes" id="UP001501759"/>
    </source>
</evidence>
<dbReference type="CDD" id="cd00093">
    <property type="entry name" value="HTH_XRE"/>
    <property type="match status" value="1"/>
</dbReference>
<dbReference type="PROSITE" id="PS50943">
    <property type="entry name" value="HTH_CROC1"/>
    <property type="match status" value="1"/>
</dbReference>
<dbReference type="Proteomes" id="UP001501759">
    <property type="component" value="Unassembled WGS sequence"/>
</dbReference>
<feature type="domain" description="HTH cro/C1-type" evidence="2">
    <location>
        <begin position="21"/>
        <end position="81"/>
    </location>
</feature>
<evidence type="ECO:0000313" key="3">
    <source>
        <dbReference type="EMBL" id="GAA4999655.1"/>
    </source>
</evidence>
<dbReference type="EMBL" id="BAABKB010000002">
    <property type="protein sequence ID" value="GAA4999655.1"/>
    <property type="molecule type" value="Genomic_DNA"/>
</dbReference>
<evidence type="ECO:0000256" key="1">
    <source>
        <dbReference type="SAM" id="Coils"/>
    </source>
</evidence>
<proteinExistence type="predicted"/>